<proteinExistence type="predicted"/>
<sequence>MKLSPLVIAMSAIALPLSGCGGDSSNTSSDSSTYTIKAIDGYLRDAFVWLDINGNFKHDQGEPSAISLKNGVANLDVSSVGDYLDHAVIVKAIPHVTIDEDTQSESNPNGAPIQYAFMMSAPAGEAMVTPLSTLVHLKLDAGNIEKDEAVQQVSNQLGIDPGDVLGDYKQENKEDILAKANAIVELELLPTTEDELATASKDTSILDQGLTAHKDLIQNLTPDQRITKDESGDFVAIENVDKDGDGVIDGRDSFPDDGKEWLDYDQDGTGNNADLDDDDDGVEDSNDAFPFDKSESVDTDGDGIGNVADTDDDGDGYLDAQDGFPLDKTRAGDHDKDGYDSLNDAYPNDITKAGDHDEDGVDSIDDRFPNDKSESVDTDNDGYGDNLADKFPNNGDEWADADGDGYGDNKADLVPDDKDRAGDHDNDGIDTLIDNCPHTSNENQADSDKDGIGDACDTSGSMNAVWNTTNWNDSNWQ</sequence>
<feature type="compositionally biased region" description="Basic and acidic residues" evidence="1">
    <location>
        <begin position="240"/>
        <end position="262"/>
    </location>
</feature>
<dbReference type="Proteomes" id="UP000094165">
    <property type="component" value="Unassembled WGS sequence"/>
</dbReference>
<evidence type="ECO:0000256" key="1">
    <source>
        <dbReference type="SAM" id="MobiDB-lite"/>
    </source>
</evidence>
<feature type="region of interest" description="Disordered" evidence="1">
    <location>
        <begin position="240"/>
        <end position="477"/>
    </location>
</feature>
<feature type="compositionally biased region" description="Polar residues" evidence="1">
    <location>
        <begin position="458"/>
        <end position="477"/>
    </location>
</feature>
<evidence type="ECO:0000313" key="2">
    <source>
        <dbReference type="EMBL" id="OEE79230.1"/>
    </source>
</evidence>
<dbReference type="RefSeq" id="WP_017052938.1">
    <property type="nucleotide sequence ID" value="NZ_AJYW02000028.1"/>
</dbReference>
<dbReference type="GO" id="GO:0005509">
    <property type="term" value="F:calcium ion binding"/>
    <property type="evidence" value="ECO:0007669"/>
    <property type="project" value="InterPro"/>
</dbReference>
<protein>
    <recommendedName>
        <fullName evidence="4">Thrombospondin</fullName>
    </recommendedName>
</protein>
<dbReference type="PANTHER" id="PTHR10199">
    <property type="entry name" value="THROMBOSPONDIN"/>
    <property type="match status" value="1"/>
</dbReference>
<gene>
    <name evidence="2" type="ORF">A130_11910</name>
</gene>
<keyword evidence="3" id="KW-1185">Reference proteome</keyword>
<feature type="compositionally biased region" description="Basic and acidic residues" evidence="1">
    <location>
        <begin position="407"/>
        <end position="427"/>
    </location>
</feature>
<dbReference type="SUPFAM" id="SSF103647">
    <property type="entry name" value="TSP type-3 repeat"/>
    <property type="match status" value="1"/>
</dbReference>
<organism evidence="2 3">
    <name type="scientific">Vibrio genomosp. F6 str. FF-238</name>
    <dbReference type="NCBI Taxonomy" id="1191298"/>
    <lineage>
        <taxon>Bacteria</taxon>
        <taxon>Pseudomonadati</taxon>
        <taxon>Pseudomonadota</taxon>
        <taxon>Gammaproteobacteria</taxon>
        <taxon>Vibrionales</taxon>
        <taxon>Vibrionaceae</taxon>
        <taxon>Vibrio</taxon>
    </lineage>
</organism>
<feature type="compositionally biased region" description="Acidic residues" evidence="1">
    <location>
        <begin position="274"/>
        <end position="286"/>
    </location>
</feature>
<name>A0A1E5D6K6_9VIBR</name>
<dbReference type="Gene3D" id="4.10.1080.10">
    <property type="entry name" value="TSP type-3 repeat"/>
    <property type="match status" value="2"/>
</dbReference>
<dbReference type="PANTHER" id="PTHR10199:SF110">
    <property type="entry name" value="TSP C-TERMINAL DOMAIN-CONTAINING PROTEIN"/>
    <property type="match status" value="1"/>
</dbReference>
<dbReference type="EMBL" id="AJYW02000028">
    <property type="protein sequence ID" value="OEE79230.1"/>
    <property type="molecule type" value="Genomic_DNA"/>
</dbReference>
<dbReference type="AlphaFoldDB" id="A0A1E5D6K6"/>
<feature type="compositionally biased region" description="Basic and acidic residues" evidence="1">
    <location>
        <begin position="325"/>
        <end position="339"/>
    </location>
</feature>
<evidence type="ECO:0008006" key="4">
    <source>
        <dbReference type="Google" id="ProtNLM"/>
    </source>
</evidence>
<accession>A0A1E5D6K6</accession>
<comment type="caution">
    <text evidence="2">The sequence shown here is derived from an EMBL/GenBank/DDBJ whole genome shotgun (WGS) entry which is preliminary data.</text>
</comment>
<feature type="compositionally biased region" description="Basic and acidic residues" evidence="1">
    <location>
        <begin position="364"/>
        <end position="375"/>
    </location>
</feature>
<evidence type="ECO:0000313" key="3">
    <source>
        <dbReference type="Proteomes" id="UP000094165"/>
    </source>
</evidence>
<dbReference type="InterPro" id="IPR028974">
    <property type="entry name" value="TSP_type-3_rpt"/>
</dbReference>
<reference evidence="2 3" key="1">
    <citation type="journal article" date="2012" name="Science">
        <title>Ecological populations of bacteria act as socially cohesive units of antibiotic production and resistance.</title>
        <authorList>
            <person name="Cordero O.X."/>
            <person name="Wildschutte H."/>
            <person name="Kirkup B."/>
            <person name="Proehl S."/>
            <person name="Ngo L."/>
            <person name="Hussain F."/>
            <person name="Le Roux F."/>
            <person name="Mincer T."/>
            <person name="Polz M.F."/>
        </authorList>
    </citation>
    <scope>NUCLEOTIDE SEQUENCE [LARGE SCALE GENOMIC DNA]</scope>
    <source>
        <strain evidence="2 3">FF-238</strain>
    </source>
</reference>